<reference evidence="1" key="1">
    <citation type="submission" date="2018-02" db="EMBL/GenBank/DDBJ databases">
        <title>Rhizophora mucronata_Transcriptome.</title>
        <authorList>
            <person name="Meera S.P."/>
            <person name="Sreeshan A."/>
            <person name="Augustine A."/>
        </authorList>
    </citation>
    <scope>NUCLEOTIDE SEQUENCE</scope>
    <source>
        <tissue evidence="1">Leaf</tissue>
    </source>
</reference>
<organism evidence="1">
    <name type="scientific">Rhizophora mucronata</name>
    <name type="common">Asiatic mangrove</name>
    <dbReference type="NCBI Taxonomy" id="61149"/>
    <lineage>
        <taxon>Eukaryota</taxon>
        <taxon>Viridiplantae</taxon>
        <taxon>Streptophyta</taxon>
        <taxon>Embryophyta</taxon>
        <taxon>Tracheophyta</taxon>
        <taxon>Spermatophyta</taxon>
        <taxon>Magnoliopsida</taxon>
        <taxon>eudicotyledons</taxon>
        <taxon>Gunneridae</taxon>
        <taxon>Pentapetalae</taxon>
        <taxon>rosids</taxon>
        <taxon>fabids</taxon>
        <taxon>Malpighiales</taxon>
        <taxon>Rhizophoraceae</taxon>
        <taxon>Rhizophora</taxon>
    </lineage>
</organism>
<accession>A0A2P2P054</accession>
<evidence type="ECO:0000313" key="1">
    <source>
        <dbReference type="EMBL" id="MBX48103.1"/>
    </source>
</evidence>
<sequence length="37" mass="4303">MCPHVHLTNNPFKQNHDLLSTKLTSTLKSLRRPCAYH</sequence>
<dbReference type="AlphaFoldDB" id="A0A2P2P054"/>
<proteinExistence type="predicted"/>
<protein>
    <submittedName>
        <fullName evidence="1">Uncharacterized protein</fullName>
    </submittedName>
</protein>
<dbReference type="EMBL" id="GGEC01067619">
    <property type="protein sequence ID" value="MBX48103.1"/>
    <property type="molecule type" value="Transcribed_RNA"/>
</dbReference>
<name>A0A2P2P054_RHIMU</name>